<feature type="transmembrane region" description="Helical" evidence="2">
    <location>
        <begin position="329"/>
        <end position="350"/>
    </location>
</feature>
<protein>
    <submittedName>
        <fullName evidence="3">Uncharacterized protein</fullName>
    </submittedName>
</protein>
<evidence type="ECO:0000313" key="4">
    <source>
        <dbReference type="Proteomes" id="UP000632454"/>
    </source>
</evidence>
<evidence type="ECO:0000313" key="3">
    <source>
        <dbReference type="EMBL" id="GGF34548.1"/>
    </source>
</evidence>
<keyword evidence="2" id="KW-0472">Membrane</keyword>
<accession>A0ABQ1V1Z4</accession>
<feature type="transmembrane region" description="Helical" evidence="2">
    <location>
        <begin position="244"/>
        <end position="266"/>
    </location>
</feature>
<keyword evidence="4" id="KW-1185">Reference proteome</keyword>
<evidence type="ECO:0000256" key="1">
    <source>
        <dbReference type="SAM" id="MobiDB-lite"/>
    </source>
</evidence>
<feature type="transmembrane region" description="Helical" evidence="2">
    <location>
        <begin position="157"/>
        <end position="178"/>
    </location>
</feature>
<keyword evidence="2" id="KW-0812">Transmembrane</keyword>
<feature type="transmembrane region" description="Helical" evidence="2">
    <location>
        <begin position="125"/>
        <end position="145"/>
    </location>
</feature>
<dbReference type="EMBL" id="BMCS01000002">
    <property type="protein sequence ID" value="GGF34548.1"/>
    <property type="molecule type" value="Genomic_DNA"/>
</dbReference>
<reference evidence="4" key="1">
    <citation type="journal article" date="2019" name="Int. J. Syst. Evol. Microbiol.">
        <title>The Global Catalogue of Microorganisms (GCM) 10K type strain sequencing project: providing services to taxonomists for standard genome sequencing and annotation.</title>
        <authorList>
            <consortium name="The Broad Institute Genomics Platform"/>
            <consortium name="The Broad Institute Genome Sequencing Center for Infectious Disease"/>
            <person name="Wu L."/>
            <person name="Ma J."/>
        </authorList>
    </citation>
    <scope>NUCLEOTIDE SEQUENCE [LARGE SCALE GENOMIC DNA]</scope>
    <source>
        <strain evidence="4">CCM 7855</strain>
    </source>
</reference>
<feature type="transmembrane region" description="Helical" evidence="2">
    <location>
        <begin position="299"/>
        <end position="317"/>
    </location>
</feature>
<name>A0ABQ1V1Z4_9NOCA</name>
<feature type="transmembrane region" description="Helical" evidence="2">
    <location>
        <begin position="198"/>
        <end position="223"/>
    </location>
</feature>
<keyword evidence="2" id="KW-1133">Transmembrane helix</keyword>
<feature type="region of interest" description="Disordered" evidence="1">
    <location>
        <begin position="439"/>
        <end position="509"/>
    </location>
</feature>
<dbReference type="InterPro" id="IPR045931">
    <property type="entry name" value="DUF6350"/>
</dbReference>
<gene>
    <name evidence="3" type="ORF">GCM10007298_32930</name>
</gene>
<feature type="compositionally biased region" description="Acidic residues" evidence="1">
    <location>
        <begin position="448"/>
        <end position="478"/>
    </location>
</feature>
<sequence length="509" mass="51389">MVTSTGESLSTRLRELRRAQRRSAAHSAGSARELVVIAFGPSAVALLVIAVIALATLLSAGSGLTGLTAAIGAMWLSSHQVPLTISEVTIGVLPLAPTIALVAGVAAMTAGAAGNHRPRSELTSVFLAAVAGPLLITVLSLALVMDGSTVLTVASPNALVAFAYTIGLHALGAGLGLARGRWREVGVHLGVAPWAPAAFRAAGVALIGLFSAATLVIAVRLVVAHGTVGELIDAGHGFAGGLGLTVLSILYLPNLIIGAAAMLVGADAHVGTAGGDLFAAHGGSLPPLPVLAVLPSGGGGPYGAVLLVLTAVVAVLAGRRALHVDPMRATRTVAATAGLAAIAMVALTWLGGGELGELGSAGATVPAAGVFTFGWFAVVGMVMVLIHGVLPGTRAARAAYYRGDPLDGVADEFDHDDLDQDDLIDADEVDNDELHDDAEVLDGVGDGEGIDPDDADRDDLDEPDDDVVNVAAADDEPVSDVADNVTQMPRRARADVVFGTHRTDSDDDH</sequence>
<feature type="transmembrane region" description="Helical" evidence="2">
    <location>
        <begin position="43"/>
        <end position="76"/>
    </location>
</feature>
<dbReference type="RefSeq" id="WP_188491013.1">
    <property type="nucleotide sequence ID" value="NZ_BMCS01000002.1"/>
</dbReference>
<feature type="transmembrane region" description="Helical" evidence="2">
    <location>
        <begin position="370"/>
        <end position="390"/>
    </location>
</feature>
<proteinExistence type="predicted"/>
<evidence type="ECO:0000256" key="2">
    <source>
        <dbReference type="SAM" id="Phobius"/>
    </source>
</evidence>
<dbReference type="Proteomes" id="UP000632454">
    <property type="component" value="Unassembled WGS sequence"/>
</dbReference>
<comment type="caution">
    <text evidence="3">The sequence shown here is derived from an EMBL/GenBank/DDBJ whole genome shotgun (WGS) entry which is preliminary data.</text>
</comment>
<feature type="transmembrane region" description="Helical" evidence="2">
    <location>
        <begin position="88"/>
        <end position="113"/>
    </location>
</feature>
<organism evidence="3 4">
    <name type="scientific">Williamsia phyllosphaerae</name>
    <dbReference type="NCBI Taxonomy" id="885042"/>
    <lineage>
        <taxon>Bacteria</taxon>
        <taxon>Bacillati</taxon>
        <taxon>Actinomycetota</taxon>
        <taxon>Actinomycetes</taxon>
        <taxon>Mycobacteriales</taxon>
        <taxon>Nocardiaceae</taxon>
        <taxon>Williamsia</taxon>
    </lineage>
</organism>
<dbReference type="Pfam" id="PF19877">
    <property type="entry name" value="DUF6350"/>
    <property type="match status" value="1"/>
</dbReference>